<evidence type="ECO:0000313" key="2">
    <source>
        <dbReference type="Proteomes" id="UP001595555"/>
    </source>
</evidence>
<dbReference type="RefSeq" id="WP_378117782.1">
    <property type="nucleotide sequence ID" value="NZ_JBHRTF010000003.1"/>
</dbReference>
<keyword evidence="2" id="KW-1185">Reference proteome</keyword>
<dbReference type="EMBL" id="JBHRTF010000003">
    <property type="protein sequence ID" value="MFC3115471.1"/>
    <property type="molecule type" value="Genomic_DNA"/>
</dbReference>
<comment type="caution">
    <text evidence="1">The sequence shown here is derived from an EMBL/GenBank/DDBJ whole genome shotgun (WGS) entry which is preliminary data.</text>
</comment>
<name>A0ABV7FCY0_9GAMM</name>
<protein>
    <submittedName>
        <fullName evidence="1">DUF6586 family protein</fullName>
    </submittedName>
</protein>
<dbReference type="Proteomes" id="UP001595555">
    <property type="component" value="Unassembled WGS sequence"/>
</dbReference>
<organism evidence="1 2">
    <name type="scientific">Cellvibrio fontiphilus</name>
    <dbReference type="NCBI Taxonomy" id="1815559"/>
    <lineage>
        <taxon>Bacteria</taxon>
        <taxon>Pseudomonadati</taxon>
        <taxon>Pseudomonadota</taxon>
        <taxon>Gammaproteobacteria</taxon>
        <taxon>Cellvibrionales</taxon>
        <taxon>Cellvibrionaceae</taxon>
        <taxon>Cellvibrio</taxon>
    </lineage>
</organism>
<proteinExistence type="predicted"/>
<accession>A0ABV7FCY0</accession>
<reference evidence="2" key="1">
    <citation type="journal article" date="2019" name="Int. J. Syst. Evol. Microbiol.">
        <title>The Global Catalogue of Microorganisms (GCM) 10K type strain sequencing project: providing services to taxonomists for standard genome sequencing and annotation.</title>
        <authorList>
            <consortium name="The Broad Institute Genomics Platform"/>
            <consortium name="The Broad Institute Genome Sequencing Center for Infectious Disease"/>
            <person name="Wu L."/>
            <person name="Ma J."/>
        </authorList>
    </citation>
    <scope>NUCLEOTIDE SEQUENCE [LARGE SCALE GENOMIC DNA]</scope>
    <source>
        <strain evidence="2">KCTC 52237</strain>
    </source>
</reference>
<dbReference type="Pfam" id="PF20227">
    <property type="entry name" value="DUF6586"/>
    <property type="match status" value="1"/>
</dbReference>
<evidence type="ECO:0000313" key="1">
    <source>
        <dbReference type="EMBL" id="MFC3115471.1"/>
    </source>
</evidence>
<dbReference type="InterPro" id="IPR046493">
    <property type="entry name" value="DUF6586"/>
</dbReference>
<gene>
    <name evidence="1" type="ORF">ACFODX_07880</name>
</gene>
<sequence>MQVTNFSLVNQAFAFASAIHGMVSDMNSMSTSAERLLREALLTACAFHLRRAFHFYIREIADRASLNNAGSISSLAELKQLLTQSGFYSQDLEELSELAEQKGSWLWQLQLHSKEVMQSPPKEQEKKAFPQDNLILAVDLTAVDESAKLVLTSDLLRDWQHAFRSLVLRQRETGAEF</sequence>